<evidence type="ECO:0000313" key="3">
    <source>
        <dbReference type="Proteomes" id="UP000184420"/>
    </source>
</evidence>
<proteinExistence type="predicted"/>
<reference evidence="2 3" key="1">
    <citation type="submission" date="2016-11" db="EMBL/GenBank/DDBJ databases">
        <authorList>
            <person name="Jaros S."/>
            <person name="Januszkiewicz K."/>
            <person name="Wedrychowicz H."/>
        </authorList>
    </citation>
    <scope>NUCLEOTIDE SEQUENCE [LARGE SCALE GENOMIC DNA]</scope>
    <source>
        <strain evidence="2 3">DSM 27406</strain>
    </source>
</reference>
<organism evidence="2 3">
    <name type="scientific">Chitinophaga jiangningensis</name>
    <dbReference type="NCBI Taxonomy" id="1419482"/>
    <lineage>
        <taxon>Bacteria</taxon>
        <taxon>Pseudomonadati</taxon>
        <taxon>Bacteroidota</taxon>
        <taxon>Chitinophagia</taxon>
        <taxon>Chitinophagales</taxon>
        <taxon>Chitinophagaceae</taxon>
        <taxon>Chitinophaga</taxon>
    </lineage>
</organism>
<dbReference type="STRING" id="1419482.SAMN05444266_101864"/>
<dbReference type="AlphaFoldDB" id="A0A1M6X283"/>
<evidence type="ECO:0000313" key="2">
    <source>
        <dbReference type="EMBL" id="SHL00100.1"/>
    </source>
</evidence>
<feature type="transmembrane region" description="Helical" evidence="1">
    <location>
        <begin position="12"/>
        <end position="30"/>
    </location>
</feature>
<dbReference type="Proteomes" id="UP000184420">
    <property type="component" value="Unassembled WGS sequence"/>
</dbReference>
<accession>A0A1M6X283</accession>
<sequence>MQSKIKKTSKFAFYSIFLPEFPIFFNLLVLKLNRTLKQSTTKLTIYDANCCCTRT</sequence>
<name>A0A1M6X283_9BACT</name>
<dbReference type="RefSeq" id="WP_178372081.1">
    <property type="nucleotide sequence ID" value="NZ_FRBL01000001.1"/>
</dbReference>
<keyword evidence="1" id="KW-1133">Transmembrane helix</keyword>
<gene>
    <name evidence="2" type="ORF">SAMN05444266_101864</name>
</gene>
<keyword evidence="1" id="KW-0472">Membrane</keyword>
<keyword evidence="3" id="KW-1185">Reference proteome</keyword>
<protein>
    <submittedName>
        <fullName evidence="2">Uncharacterized protein</fullName>
    </submittedName>
</protein>
<keyword evidence="1" id="KW-0812">Transmembrane</keyword>
<evidence type="ECO:0000256" key="1">
    <source>
        <dbReference type="SAM" id="Phobius"/>
    </source>
</evidence>
<dbReference type="EMBL" id="FRBL01000001">
    <property type="protein sequence ID" value="SHL00100.1"/>
    <property type="molecule type" value="Genomic_DNA"/>
</dbReference>